<dbReference type="OrthoDB" id="8255413at2"/>
<comment type="function">
    <text evidence="10">Forms passive diffusion pores that allow small molecular weight hydrophilic materials across the outer membrane.</text>
</comment>
<evidence type="ECO:0000256" key="7">
    <source>
        <dbReference type="ARBA" id="ARBA00023114"/>
    </source>
</evidence>
<feature type="chain" id="PRO_5025715722" description="Porin" evidence="10">
    <location>
        <begin position="22"/>
        <end position="70"/>
    </location>
</feature>
<keyword evidence="3 10" id="KW-1134">Transmembrane beta strand</keyword>
<comment type="caution">
    <text evidence="11">The sequence shown here is derived from an EMBL/GenBank/DDBJ whole genome shotgun (WGS) entry which is preliminary data.</text>
</comment>
<keyword evidence="9 10" id="KW-0998">Cell outer membrane</keyword>
<dbReference type="GO" id="GO:0006811">
    <property type="term" value="P:monoatomic ion transport"/>
    <property type="evidence" value="ECO:0007669"/>
    <property type="project" value="UniProtKB-KW"/>
</dbReference>
<keyword evidence="6 10" id="KW-0406">Ion transport</keyword>
<reference evidence="11 12" key="1">
    <citation type="submission" date="2018-12" db="EMBL/GenBank/DDBJ databases">
        <authorList>
            <person name="Grouzdev D.S."/>
            <person name="Krutkina M.S."/>
        </authorList>
    </citation>
    <scope>NUCLEOTIDE SEQUENCE [LARGE SCALE GENOMIC DNA]</scope>
    <source>
        <strain evidence="11 12">RmlP026</strain>
    </source>
</reference>
<evidence type="ECO:0000256" key="4">
    <source>
        <dbReference type="ARBA" id="ARBA00022692"/>
    </source>
</evidence>
<organism evidence="11 12">
    <name type="scientific">Lichenibacterium minor</name>
    <dbReference type="NCBI Taxonomy" id="2316528"/>
    <lineage>
        <taxon>Bacteria</taxon>
        <taxon>Pseudomonadati</taxon>
        <taxon>Pseudomonadota</taxon>
        <taxon>Alphaproteobacteria</taxon>
        <taxon>Hyphomicrobiales</taxon>
        <taxon>Lichenihabitantaceae</taxon>
        <taxon>Lichenibacterium</taxon>
    </lineage>
</organism>
<protein>
    <recommendedName>
        <fullName evidence="10">Porin</fullName>
    </recommendedName>
</protein>
<evidence type="ECO:0000256" key="8">
    <source>
        <dbReference type="ARBA" id="ARBA00023136"/>
    </source>
</evidence>
<dbReference type="GO" id="GO:0009279">
    <property type="term" value="C:cell outer membrane"/>
    <property type="evidence" value="ECO:0007669"/>
    <property type="project" value="UniProtKB-SubCell"/>
</dbReference>
<evidence type="ECO:0000256" key="5">
    <source>
        <dbReference type="ARBA" id="ARBA00022729"/>
    </source>
</evidence>
<dbReference type="GO" id="GO:0015288">
    <property type="term" value="F:porin activity"/>
    <property type="evidence" value="ECO:0007669"/>
    <property type="project" value="UniProtKB-KW"/>
</dbReference>
<dbReference type="AlphaFoldDB" id="A0A4Q2U8D4"/>
<evidence type="ECO:0000256" key="1">
    <source>
        <dbReference type="ARBA" id="ARBA00009521"/>
    </source>
</evidence>
<dbReference type="GO" id="GO:0046930">
    <property type="term" value="C:pore complex"/>
    <property type="evidence" value="ECO:0007669"/>
    <property type="project" value="UniProtKB-KW"/>
</dbReference>
<dbReference type="Pfam" id="PF02530">
    <property type="entry name" value="Porin_2"/>
    <property type="match status" value="1"/>
</dbReference>
<keyword evidence="4 10" id="KW-0812">Transmembrane</keyword>
<keyword evidence="7 10" id="KW-0626">Porin</keyword>
<keyword evidence="12" id="KW-1185">Reference proteome</keyword>
<sequence>MARMTICLAAVALLAASPASAFTRPRKEPDAKPRACPEIGEGYVRIPGSDTCVRVGGLVRVEGATIGTSR</sequence>
<feature type="signal peptide" evidence="10">
    <location>
        <begin position="1"/>
        <end position="21"/>
    </location>
</feature>
<keyword evidence="8 10" id="KW-0472">Membrane</keyword>
<reference evidence="11 12" key="2">
    <citation type="submission" date="2019-02" db="EMBL/GenBank/DDBJ databases">
        <title>'Lichenibacterium ramalinii' gen. nov. sp. nov., 'Lichenibacterium minor' gen. nov. sp. nov.</title>
        <authorList>
            <person name="Pankratov T."/>
        </authorList>
    </citation>
    <scope>NUCLEOTIDE SEQUENCE [LARGE SCALE GENOMIC DNA]</scope>
    <source>
        <strain evidence="11 12">RmlP026</strain>
    </source>
</reference>
<evidence type="ECO:0000313" key="12">
    <source>
        <dbReference type="Proteomes" id="UP000290759"/>
    </source>
</evidence>
<evidence type="ECO:0000256" key="9">
    <source>
        <dbReference type="ARBA" id="ARBA00023237"/>
    </source>
</evidence>
<keyword evidence="2 10" id="KW-0813">Transport</keyword>
<comment type="domain">
    <text evidence="10">Consists of 16-stranded beta-barrel sheets, with large surface-exposed loops, that form a transmembrane pore at the center of each barrel. The pore is partially ocluded by a peptide loop that folds into the pore lumen.</text>
</comment>
<comment type="subcellular location">
    <subcellularLocation>
        <location evidence="10">Cell outer membrane</location>
        <topology evidence="10">Multi-pass membrane protein</topology>
    </subcellularLocation>
</comment>
<evidence type="ECO:0000256" key="2">
    <source>
        <dbReference type="ARBA" id="ARBA00022448"/>
    </source>
</evidence>
<name>A0A4Q2U8D4_9HYPH</name>
<keyword evidence="5 10" id="KW-0732">Signal</keyword>
<proteinExistence type="inferred from homology"/>
<comment type="similarity">
    <text evidence="1 10">Belongs to the alphaproteobacteria porin family.</text>
</comment>
<evidence type="ECO:0000256" key="3">
    <source>
        <dbReference type="ARBA" id="ARBA00022452"/>
    </source>
</evidence>
<dbReference type="Proteomes" id="UP000290759">
    <property type="component" value="Unassembled WGS sequence"/>
</dbReference>
<evidence type="ECO:0000313" key="11">
    <source>
        <dbReference type="EMBL" id="RYC32682.1"/>
    </source>
</evidence>
<dbReference type="InterPro" id="IPR003684">
    <property type="entry name" value="Porin_alphabac"/>
</dbReference>
<dbReference type="EMBL" id="QYBB01000006">
    <property type="protein sequence ID" value="RYC32682.1"/>
    <property type="molecule type" value="Genomic_DNA"/>
</dbReference>
<accession>A0A4Q2U8D4</accession>
<evidence type="ECO:0000256" key="6">
    <source>
        <dbReference type="ARBA" id="ARBA00023065"/>
    </source>
</evidence>
<evidence type="ECO:0000256" key="10">
    <source>
        <dbReference type="RuleBase" id="RU364005"/>
    </source>
</evidence>
<gene>
    <name evidence="11" type="ORF">D3273_07655</name>
</gene>